<evidence type="ECO:0000256" key="10">
    <source>
        <dbReference type="ARBA" id="ARBA00023293"/>
    </source>
</evidence>
<dbReference type="Gene3D" id="3.30.200.20">
    <property type="entry name" value="Phosphorylase Kinase, domain 1"/>
    <property type="match status" value="1"/>
</dbReference>
<dbReference type="EnsemblMetazoa" id="SMAR011819-RA">
    <property type="protein sequence ID" value="SMAR011819-PA"/>
    <property type="gene ID" value="SMAR011819"/>
</dbReference>
<dbReference type="SMART" id="SM00181">
    <property type="entry name" value="EGF"/>
    <property type="match status" value="2"/>
</dbReference>
<name>T1JDE2_STRMM</name>
<evidence type="ECO:0000256" key="4">
    <source>
        <dbReference type="ARBA" id="ARBA00022692"/>
    </source>
</evidence>
<dbReference type="InterPro" id="IPR000742">
    <property type="entry name" value="EGF"/>
</dbReference>
<comment type="subcellular location">
    <subcellularLocation>
        <location evidence="2">Membrane</location>
        <topology evidence="2">Single-pass membrane protein</topology>
    </subcellularLocation>
</comment>
<dbReference type="Gene3D" id="2.10.25.10">
    <property type="entry name" value="Laminin"/>
    <property type="match status" value="2"/>
</dbReference>
<evidence type="ECO:0000313" key="17">
    <source>
        <dbReference type="EnsemblMetazoa" id="SMAR011819-PA"/>
    </source>
</evidence>
<dbReference type="InterPro" id="IPR000719">
    <property type="entry name" value="Prot_kinase_dom"/>
</dbReference>
<dbReference type="InterPro" id="IPR001054">
    <property type="entry name" value="A/G_cyclase"/>
</dbReference>
<dbReference type="SUPFAM" id="SSF53822">
    <property type="entry name" value="Periplasmic binding protein-like I"/>
    <property type="match status" value="1"/>
</dbReference>
<evidence type="ECO:0000256" key="5">
    <source>
        <dbReference type="ARBA" id="ARBA00022741"/>
    </source>
</evidence>
<keyword evidence="7 13" id="KW-0472">Membrane</keyword>
<keyword evidence="5" id="KW-0547">Nucleotide-binding</keyword>
<keyword evidence="18" id="KW-1185">Reference proteome</keyword>
<feature type="domain" description="EGF-like" evidence="15">
    <location>
        <begin position="1028"/>
        <end position="1059"/>
    </location>
</feature>
<dbReference type="GO" id="GO:0035556">
    <property type="term" value="P:intracellular signal transduction"/>
    <property type="evidence" value="ECO:0007669"/>
    <property type="project" value="InterPro"/>
</dbReference>
<evidence type="ECO:0000256" key="3">
    <source>
        <dbReference type="ARBA" id="ARBA00012202"/>
    </source>
</evidence>
<dbReference type="PROSITE" id="PS50011">
    <property type="entry name" value="PROTEIN_KINASE_DOM"/>
    <property type="match status" value="1"/>
</dbReference>
<feature type="disulfide bond" evidence="11">
    <location>
        <begin position="1049"/>
        <end position="1058"/>
    </location>
</feature>
<feature type="region of interest" description="Disordered" evidence="12">
    <location>
        <begin position="1793"/>
        <end position="1836"/>
    </location>
</feature>
<feature type="domain" description="Guanylate cyclase" evidence="16">
    <location>
        <begin position="1585"/>
        <end position="1667"/>
    </location>
</feature>
<dbReference type="InterPro" id="IPR011009">
    <property type="entry name" value="Kinase-like_dom_sf"/>
</dbReference>
<dbReference type="Gene3D" id="3.40.50.2300">
    <property type="match status" value="2"/>
</dbReference>
<dbReference type="GO" id="GO:0007168">
    <property type="term" value="P:receptor guanylyl cyclase signaling pathway"/>
    <property type="evidence" value="ECO:0007669"/>
    <property type="project" value="TreeGrafter"/>
</dbReference>
<dbReference type="InterPro" id="IPR028082">
    <property type="entry name" value="Peripla_BP_I"/>
</dbReference>
<evidence type="ECO:0000256" key="6">
    <source>
        <dbReference type="ARBA" id="ARBA00022989"/>
    </source>
</evidence>
<dbReference type="GO" id="GO:0004016">
    <property type="term" value="F:adenylate cyclase activity"/>
    <property type="evidence" value="ECO:0007669"/>
    <property type="project" value="TreeGrafter"/>
</dbReference>
<dbReference type="GO" id="GO:0005524">
    <property type="term" value="F:ATP binding"/>
    <property type="evidence" value="ECO:0007669"/>
    <property type="project" value="InterPro"/>
</dbReference>
<dbReference type="Pfam" id="PF01094">
    <property type="entry name" value="ANF_receptor"/>
    <property type="match status" value="1"/>
</dbReference>
<comment type="caution">
    <text evidence="11">Lacks conserved residue(s) required for the propagation of feature annotation.</text>
</comment>
<dbReference type="SMART" id="SM00044">
    <property type="entry name" value="CYCc"/>
    <property type="match status" value="1"/>
</dbReference>
<dbReference type="Pfam" id="PF07714">
    <property type="entry name" value="PK_Tyr_Ser-Thr"/>
    <property type="match status" value="1"/>
</dbReference>
<evidence type="ECO:0000256" key="2">
    <source>
        <dbReference type="ARBA" id="ARBA00004167"/>
    </source>
</evidence>
<dbReference type="GO" id="GO:0004383">
    <property type="term" value="F:guanylate cyclase activity"/>
    <property type="evidence" value="ECO:0007669"/>
    <property type="project" value="UniProtKB-EC"/>
</dbReference>
<feature type="domain" description="Protein kinase" evidence="14">
    <location>
        <begin position="1135"/>
        <end position="1506"/>
    </location>
</feature>
<keyword evidence="11" id="KW-1015">Disulfide bond</keyword>
<accession>T1JDE2</accession>
<keyword evidence="6 13" id="KW-1133">Transmembrane helix</keyword>
<dbReference type="InterPro" id="IPR001828">
    <property type="entry name" value="ANF_lig-bd_rcpt"/>
</dbReference>
<keyword evidence="9" id="KW-0456">Lyase</keyword>
<feature type="compositionally biased region" description="Acidic residues" evidence="12">
    <location>
        <begin position="1801"/>
        <end position="1813"/>
    </location>
</feature>
<evidence type="ECO:0000259" key="14">
    <source>
        <dbReference type="PROSITE" id="PS50011"/>
    </source>
</evidence>
<protein>
    <recommendedName>
        <fullName evidence="3">guanylate cyclase</fullName>
        <ecNumber evidence="3">4.6.1.2</ecNumber>
    </recommendedName>
</protein>
<dbReference type="Gene3D" id="3.30.70.1230">
    <property type="entry name" value="Nucleotide cyclase"/>
    <property type="match status" value="2"/>
</dbReference>
<dbReference type="GO" id="GO:0005886">
    <property type="term" value="C:plasma membrane"/>
    <property type="evidence" value="ECO:0007669"/>
    <property type="project" value="TreeGrafter"/>
</dbReference>
<feature type="transmembrane region" description="Helical" evidence="13">
    <location>
        <begin position="1061"/>
        <end position="1087"/>
    </location>
</feature>
<evidence type="ECO:0000256" key="12">
    <source>
        <dbReference type="SAM" id="MobiDB-lite"/>
    </source>
</evidence>
<dbReference type="GO" id="GO:0001653">
    <property type="term" value="F:peptide receptor activity"/>
    <property type="evidence" value="ECO:0007669"/>
    <property type="project" value="TreeGrafter"/>
</dbReference>
<evidence type="ECO:0000256" key="8">
    <source>
        <dbReference type="ARBA" id="ARBA00023180"/>
    </source>
</evidence>
<feature type="transmembrane region" description="Helical" evidence="13">
    <location>
        <begin position="1248"/>
        <end position="1271"/>
    </location>
</feature>
<dbReference type="STRING" id="126957.T1JDE2"/>
<evidence type="ECO:0000259" key="16">
    <source>
        <dbReference type="PROSITE" id="PS50125"/>
    </source>
</evidence>
<dbReference type="Proteomes" id="UP000014500">
    <property type="component" value="Unassembled WGS sequence"/>
</dbReference>
<organism evidence="17 18">
    <name type="scientific">Strigamia maritima</name>
    <name type="common">European centipede</name>
    <name type="synonym">Geophilus maritimus</name>
    <dbReference type="NCBI Taxonomy" id="126957"/>
    <lineage>
        <taxon>Eukaryota</taxon>
        <taxon>Metazoa</taxon>
        <taxon>Ecdysozoa</taxon>
        <taxon>Arthropoda</taxon>
        <taxon>Myriapoda</taxon>
        <taxon>Chilopoda</taxon>
        <taxon>Pleurostigmophora</taxon>
        <taxon>Geophilomorpha</taxon>
        <taxon>Linotaeniidae</taxon>
        <taxon>Strigamia</taxon>
    </lineage>
</organism>
<dbReference type="CDD" id="cd07302">
    <property type="entry name" value="CHD"/>
    <property type="match status" value="1"/>
</dbReference>
<dbReference type="EMBL" id="JH432105">
    <property type="status" value="NOT_ANNOTATED_CDS"/>
    <property type="molecule type" value="Genomic_DNA"/>
</dbReference>
<evidence type="ECO:0000256" key="11">
    <source>
        <dbReference type="PROSITE-ProRule" id="PRU00076"/>
    </source>
</evidence>
<dbReference type="InterPro" id="IPR029787">
    <property type="entry name" value="Nucleotide_cyclase"/>
</dbReference>
<keyword evidence="4 13" id="KW-0812">Transmembrane</keyword>
<dbReference type="HOGENOM" id="CLU_237267_0_0_1"/>
<keyword evidence="10" id="KW-0141">cGMP biosynthesis</keyword>
<dbReference type="PROSITE" id="PS50125">
    <property type="entry name" value="GUANYLATE_CYCLASE_2"/>
    <property type="match status" value="1"/>
</dbReference>
<evidence type="ECO:0000259" key="15">
    <source>
        <dbReference type="PROSITE" id="PS50026"/>
    </source>
</evidence>
<evidence type="ECO:0000256" key="7">
    <source>
        <dbReference type="ARBA" id="ARBA00023136"/>
    </source>
</evidence>
<dbReference type="PROSITE" id="PS50026">
    <property type="entry name" value="EGF_3"/>
    <property type="match status" value="1"/>
</dbReference>
<reference evidence="17" key="2">
    <citation type="submission" date="2015-02" db="UniProtKB">
        <authorList>
            <consortium name="EnsemblMetazoa"/>
        </authorList>
    </citation>
    <scope>IDENTIFICATION</scope>
</reference>
<evidence type="ECO:0000256" key="9">
    <source>
        <dbReference type="ARBA" id="ARBA00023239"/>
    </source>
</evidence>
<dbReference type="InterPro" id="IPR001245">
    <property type="entry name" value="Ser-Thr/Tyr_kinase_cat_dom"/>
</dbReference>
<dbReference type="PANTHER" id="PTHR11920">
    <property type="entry name" value="GUANYLYL CYCLASE"/>
    <property type="match status" value="1"/>
</dbReference>
<dbReference type="EC" id="4.6.1.2" evidence="3"/>
<keyword evidence="8" id="KW-0325">Glycoprotein</keyword>
<dbReference type="GO" id="GO:0004672">
    <property type="term" value="F:protein kinase activity"/>
    <property type="evidence" value="ECO:0007669"/>
    <property type="project" value="InterPro"/>
</dbReference>
<dbReference type="Pfam" id="PF00211">
    <property type="entry name" value="Guanylate_cyc"/>
    <property type="match status" value="1"/>
</dbReference>
<dbReference type="eggNOG" id="KOG1023">
    <property type="taxonomic scope" value="Eukaryota"/>
</dbReference>
<evidence type="ECO:0000256" key="1">
    <source>
        <dbReference type="ARBA" id="ARBA00001436"/>
    </source>
</evidence>
<evidence type="ECO:0000313" key="18">
    <source>
        <dbReference type="Proteomes" id="UP000014500"/>
    </source>
</evidence>
<dbReference type="PROSITE" id="PS00022">
    <property type="entry name" value="EGF_1"/>
    <property type="match status" value="1"/>
</dbReference>
<dbReference type="InterPro" id="IPR050401">
    <property type="entry name" value="Cyclic_nucleotide_synthase"/>
</dbReference>
<evidence type="ECO:0000256" key="13">
    <source>
        <dbReference type="SAM" id="Phobius"/>
    </source>
</evidence>
<dbReference type="PANTHER" id="PTHR11920:SF501">
    <property type="entry name" value="GUANYLATE CYCLASE 32E"/>
    <property type="match status" value="1"/>
</dbReference>
<proteinExistence type="predicted"/>
<keyword evidence="11" id="KW-0245">EGF-like domain</keyword>
<dbReference type="SUPFAM" id="SSF56112">
    <property type="entry name" value="Protein kinase-like (PK-like)"/>
    <property type="match status" value="1"/>
</dbReference>
<dbReference type="SUPFAM" id="SSF55073">
    <property type="entry name" value="Nucleotide cyclase"/>
    <property type="match status" value="1"/>
</dbReference>
<comment type="catalytic activity">
    <reaction evidence="1">
        <text>GTP = 3',5'-cyclic GMP + diphosphate</text>
        <dbReference type="Rhea" id="RHEA:13665"/>
        <dbReference type="ChEBI" id="CHEBI:33019"/>
        <dbReference type="ChEBI" id="CHEBI:37565"/>
        <dbReference type="ChEBI" id="CHEBI:57746"/>
        <dbReference type="EC" id="4.6.1.2"/>
    </reaction>
</comment>
<reference evidence="18" key="1">
    <citation type="submission" date="2011-05" db="EMBL/GenBank/DDBJ databases">
        <authorList>
            <person name="Richards S.R."/>
            <person name="Qu J."/>
            <person name="Jiang H."/>
            <person name="Jhangiani S.N."/>
            <person name="Agravi P."/>
            <person name="Goodspeed R."/>
            <person name="Gross S."/>
            <person name="Mandapat C."/>
            <person name="Jackson L."/>
            <person name="Mathew T."/>
            <person name="Pu L."/>
            <person name="Thornton R."/>
            <person name="Saada N."/>
            <person name="Wilczek-Boney K.B."/>
            <person name="Lee S."/>
            <person name="Kovar C."/>
            <person name="Wu Y."/>
            <person name="Scherer S.E."/>
            <person name="Worley K.C."/>
            <person name="Muzny D.M."/>
            <person name="Gibbs R."/>
        </authorList>
    </citation>
    <scope>NUCLEOTIDE SEQUENCE</scope>
    <source>
        <strain evidence="18">Brora</strain>
    </source>
</reference>
<dbReference type="PROSITE" id="PS01186">
    <property type="entry name" value="EGF_2"/>
    <property type="match status" value="1"/>
</dbReference>
<dbReference type="Gene3D" id="1.10.510.10">
    <property type="entry name" value="Transferase(Phosphotransferase) domain 1"/>
    <property type="match status" value="1"/>
</dbReference>
<dbReference type="OMA" id="ICTWRSQ"/>
<sequence length="1836" mass="208529">VNNIVIDFIHVFYFIFCRTKCSAQGNSLKTLVISHVPIHGNYLIAQGLFHSITTAVSDNQYCLLRQIKLSVLNSKNGKKLTVLTKPIKVYNRISKLDWYVKPDREMLANHPFRFSLEIVDQNKERITSGLDSSLIVEVTIGYQVKTFMTEILVRDFLYKTDAELAGDEVITSLRNYDLVLHKRATKGFVEFRDVVIRTVYQNQFLFLNATLLVPRTGDRQPLSYSDLTSSCLVFFEETNPFFQSEYCAFLEGCKGNNFIAPPSYQLYNQTHVCAARDKSQSTTFARLKTSKQTAVALKIIDLNIFDADLLEGTLNETKPILDTSKPFSVPAYVQIPGLWVMVVDSKQRRIFSGPDSTLKIEVFTTPSVTLSESGRVFNTFRGIGSFLGAVNEIVDEVRFGFRVVGKKENVLESPLSQPFTITNLVHIGLFGRFNTAGAETDPDPVTETFAKLAIEDIRNNISQFKNSFTQLANSNLTIKLKIYDTEQTFSKAVDSFMDMMDEEEKADGNELVTGIIGFGDNYITRKMNILFLSYKLPTMTYREDDIQFISKDAPDSLFGIDWNIADIAPLVGTLLQLQWNTLMTIEDTDFPLRKDVMQTVRKYNYSVIHRLFVGNQTNLTHDIQLAKKFGVKLIFCFVPAPKQYIVYREAIKNEFAPMHGYQWFMMNFEAKQFDWKNKHPLCAMKPTCTEGFQGMQMVYKIQNLSGFSTDLWYHVNRKFFEINHADFRGIPSSDSCNIADRFALGYDAVLTFAYTFEKLLRNSEVFSKYAINQGMKGLFFNGLTGVVRLSLKGGFRRGAIMALGNVVDGRKNTVADGLYMRNVERWMLMSDYYLDYFNSLYERKKRSLKKSSDELTLGNQQTFKHKTEIPIECVKTKYVKCVTPYHLNVIPKPNNTSRLTIKYYVSTCGFISRTSQFISNKKFKDAETICLRTHFVLAPYICDESCGGGRLNSYTSTEYKNGVCYSPNECRCRTLEEIYSNVSKDDYYKIGYSGNDCKNIVCGNCFHGTCKSPYNCSCEMHWTGKMCNVPQCEYQCVHGTCVAPNYCKCDVGYFGDQCSTLLAVFIVAILFGCLVFIALLIFAALWIKKYFAAQEAIRNLDWLVDWKDINEYYVARSILTTPSSTIVGVPKTLSTQSSEVKLSGIKDSLAESVHTPKMIENTADWKGNIYYVEARIIIHYNLLKQMYGLSLLQKFTIDSLDINSLSLRAEIKQLREIKHRNLVRFFGACLTSPNVCLLMEIIPKVGSLLYSLFVATYLTFRLFSLLFRLVYFFDCTCTKLQICVLQGNLADILQTSRYKISWSFKFSILRDIACGMEYLHNSNIGSHGNLKSKYCLIDNRWTCKVTGFGVPTFRKKMYSVDQLEIIYRSMLWTAPELLRISITPNEGGSGTKAGDVYSFGIIVSEICNCEGPFDYELQILSIEELIRLLKNFADPGSMGIKKLLEMHDYDTSKPIRPALTQINLPELFTEKKGIEELVLATTAENPLLRPRFKDIIVTIGGIHPLQGELVQNLIFMLEKYTNHLQDLFNEKVSEIHFEKNKTDNLIKHLLPPIIAKQMTQNLDINPELYQNVTILFSNIVGFTAIANKNCVASGVPIRVPDHYEQIATMALHFVSTIFNFPVRHLPNQRLKIRIGIHSGTCVSGIVGVKMPRYCIFGEDVLIAQYLEANGTANNIQVSGTTARLLDDVGSYFLVFRKEMKVKVGLKNDSLADPMGKFIGAVNVYLLVGKQDLLLDLPDFFPRTSQTKTIESLVDEMELDLEDRLFLRDDRETLPVKRLSMTKSLDTIKESSISSESLNEISSDEADEISEEIAENLSSGRSGGSPIEPTEDKSNVN</sequence>